<dbReference type="PANTHER" id="PTHR30093">
    <property type="entry name" value="GENERAL SECRETION PATHWAY PROTEIN G"/>
    <property type="match status" value="1"/>
</dbReference>
<keyword evidence="2" id="KW-0488">Methylation</keyword>
<keyword evidence="3 6" id="KW-0812">Transmembrane</keyword>
<dbReference type="Pfam" id="PF16732">
    <property type="entry name" value="ComP_DUS"/>
    <property type="match status" value="1"/>
</dbReference>
<evidence type="ECO:0000256" key="3">
    <source>
        <dbReference type="ARBA" id="ARBA00022692"/>
    </source>
</evidence>
<dbReference type="PRINTS" id="PR00813">
    <property type="entry name" value="BCTERIALGSPG"/>
</dbReference>
<evidence type="ECO:0000256" key="6">
    <source>
        <dbReference type="SAM" id="Phobius"/>
    </source>
</evidence>
<comment type="subcellular location">
    <subcellularLocation>
        <location evidence="1">Membrane</location>
        <topology evidence="1">Single-pass membrane protein</topology>
    </subcellularLocation>
</comment>
<dbReference type="NCBIfam" id="TIGR02532">
    <property type="entry name" value="IV_pilin_GFxxxE"/>
    <property type="match status" value="1"/>
</dbReference>
<dbReference type="GO" id="GO:0043683">
    <property type="term" value="P:type IV pilus assembly"/>
    <property type="evidence" value="ECO:0007669"/>
    <property type="project" value="InterPro"/>
</dbReference>
<dbReference type="SUPFAM" id="SSF54523">
    <property type="entry name" value="Pili subunits"/>
    <property type="match status" value="1"/>
</dbReference>
<name>A0A6S6XTG5_9PROT</name>
<evidence type="ECO:0008006" key="9">
    <source>
        <dbReference type="Google" id="ProtNLM"/>
    </source>
</evidence>
<sequence length="144" mass="15493">MKSARHAGFTLIELMIVIVVVAILTAVALPSYRDYVNRARITEAVANLSDMRVKLEQYFQDNRSYAGACAAGTLAPLPANSANFTYTCPALDATRFQVLATGTGSMAGFSYQIDQANTRTTVSVPADWNGTGNTCWVLKKDGSC</sequence>
<accession>A0A6S6XTG5</accession>
<dbReference type="PROSITE" id="PS00409">
    <property type="entry name" value="PROKAR_NTER_METHYL"/>
    <property type="match status" value="1"/>
</dbReference>
<dbReference type="RefSeq" id="WP_170228257.1">
    <property type="nucleotide sequence ID" value="NZ_LR778301.1"/>
</dbReference>
<feature type="transmembrane region" description="Helical" evidence="6">
    <location>
        <begin position="12"/>
        <end position="32"/>
    </location>
</feature>
<dbReference type="InterPro" id="IPR000983">
    <property type="entry name" value="Bac_GSPG_pilin"/>
</dbReference>
<evidence type="ECO:0000256" key="2">
    <source>
        <dbReference type="ARBA" id="ARBA00022481"/>
    </source>
</evidence>
<dbReference type="GO" id="GO:0016020">
    <property type="term" value="C:membrane"/>
    <property type="evidence" value="ECO:0007669"/>
    <property type="project" value="UniProtKB-SubCell"/>
</dbReference>
<keyword evidence="4 6" id="KW-1133">Transmembrane helix</keyword>
<dbReference type="KEGG" id="doe:DENOEST_0880"/>
<dbReference type="GO" id="GO:0015627">
    <property type="term" value="C:type II protein secretion system complex"/>
    <property type="evidence" value="ECO:0007669"/>
    <property type="project" value="InterPro"/>
</dbReference>
<dbReference type="EMBL" id="LR778301">
    <property type="protein sequence ID" value="CAB1368045.1"/>
    <property type="molecule type" value="Genomic_DNA"/>
</dbReference>
<evidence type="ECO:0000256" key="1">
    <source>
        <dbReference type="ARBA" id="ARBA00004167"/>
    </source>
</evidence>
<dbReference type="GO" id="GO:0015628">
    <property type="term" value="P:protein secretion by the type II secretion system"/>
    <property type="evidence" value="ECO:0007669"/>
    <property type="project" value="InterPro"/>
</dbReference>
<dbReference type="InterPro" id="IPR045584">
    <property type="entry name" value="Pilin-like"/>
</dbReference>
<dbReference type="Gene3D" id="3.30.700.10">
    <property type="entry name" value="Glycoprotein, Type 4 Pilin"/>
    <property type="match status" value="1"/>
</dbReference>
<dbReference type="PANTHER" id="PTHR30093:SF44">
    <property type="entry name" value="TYPE II SECRETION SYSTEM CORE PROTEIN G"/>
    <property type="match status" value="1"/>
</dbReference>
<evidence type="ECO:0000313" key="8">
    <source>
        <dbReference type="Proteomes" id="UP000515733"/>
    </source>
</evidence>
<keyword evidence="8" id="KW-1185">Reference proteome</keyword>
<gene>
    <name evidence="7" type="ORF">DENOEST_0880</name>
</gene>
<dbReference type="AlphaFoldDB" id="A0A6S6XTG5"/>
<dbReference type="Proteomes" id="UP000515733">
    <property type="component" value="Chromosome"/>
</dbReference>
<evidence type="ECO:0000313" key="7">
    <source>
        <dbReference type="EMBL" id="CAB1368045.1"/>
    </source>
</evidence>
<keyword evidence="5 6" id="KW-0472">Membrane</keyword>
<dbReference type="InterPro" id="IPR012902">
    <property type="entry name" value="N_methyl_site"/>
</dbReference>
<dbReference type="InterPro" id="IPR031982">
    <property type="entry name" value="PilE-like"/>
</dbReference>
<protein>
    <recommendedName>
        <fullName evidence="9">Prepilin-type N-terminal cleavage/methylation domain-containing protein</fullName>
    </recommendedName>
</protein>
<dbReference type="Pfam" id="PF07963">
    <property type="entry name" value="N_methyl"/>
    <property type="match status" value="1"/>
</dbReference>
<evidence type="ECO:0000256" key="5">
    <source>
        <dbReference type="ARBA" id="ARBA00023136"/>
    </source>
</evidence>
<reference evidence="7 8" key="1">
    <citation type="submission" date="2020-03" db="EMBL/GenBank/DDBJ databases">
        <authorList>
            <consortium name="Genoscope - CEA"/>
            <person name="William W."/>
        </authorList>
    </citation>
    <scope>NUCLEOTIDE SEQUENCE [LARGE SCALE GENOMIC DNA]</scope>
    <source>
        <strain evidence="8">DSM 16959</strain>
    </source>
</reference>
<evidence type="ECO:0000256" key="4">
    <source>
        <dbReference type="ARBA" id="ARBA00022989"/>
    </source>
</evidence>
<proteinExistence type="predicted"/>
<organism evidence="7 8">
    <name type="scientific">Denitratisoma oestradiolicum</name>
    <dbReference type="NCBI Taxonomy" id="311182"/>
    <lineage>
        <taxon>Bacteria</taxon>
        <taxon>Pseudomonadati</taxon>
        <taxon>Pseudomonadota</taxon>
        <taxon>Betaproteobacteria</taxon>
        <taxon>Nitrosomonadales</taxon>
        <taxon>Sterolibacteriaceae</taxon>
        <taxon>Denitratisoma</taxon>
    </lineage>
</organism>